<feature type="compositionally biased region" description="Polar residues" evidence="3">
    <location>
        <begin position="1"/>
        <end position="21"/>
    </location>
</feature>
<reference evidence="4 5" key="1">
    <citation type="submission" date="2020-03" db="EMBL/GenBank/DDBJ databases">
        <title>FDA dAtabase for Regulatory Grade micrObial Sequences (FDA-ARGOS): Supporting development and validation of Infectious Disease Dx tests.</title>
        <authorList>
            <person name="Campos J."/>
            <person name="Goldberg B."/>
            <person name="Tallon L."/>
            <person name="Sadzewicz L."/>
            <person name="Vavikolanu K."/>
            <person name="Mehta A."/>
            <person name="Aluvathingal J."/>
            <person name="Nadendla S."/>
            <person name="Nandy P."/>
            <person name="Geyer C."/>
            <person name="Yan Y."/>
            <person name="Sichtig H."/>
        </authorList>
    </citation>
    <scope>NUCLEOTIDE SEQUENCE [LARGE SCALE GENOMIC DNA]</scope>
    <source>
        <strain evidence="4 5">FDAARGOS_656</strain>
    </source>
</reference>
<feature type="region of interest" description="Disordered" evidence="3">
    <location>
        <begin position="62"/>
        <end position="124"/>
    </location>
</feature>
<protein>
    <recommendedName>
        <fullName evidence="2">Type 1 phosphatases regulator</fullName>
    </recommendedName>
</protein>
<dbReference type="SMR" id="A0A8H6BZ80"/>
<gene>
    <name evidence="4" type="primary">YPI1</name>
    <name evidence="4" type="ORF">FOB64_003242</name>
</gene>
<dbReference type="GO" id="GO:0005634">
    <property type="term" value="C:nucleus"/>
    <property type="evidence" value="ECO:0007669"/>
    <property type="project" value="UniProtKB-SubCell"/>
</dbReference>
<dbReference type="EMBL" id="JABWAD010000037">
    <property type="protein sequence ID" value="KAF6069603.1"/>
    <property type="molecule type" value="Genomic_DNA"/>
</dbReference>
<evidence type="ECO:0000313" key="5">
    <source>
        <dbReference type="Proteomes" id="UP000536275"/>
    </source>
</evidence>
<evidence type="ECO:0000256" key="2">
    <source>
        <dbReference type="RuleBase" id="RU367162"/>
    </source>
</evidence>
<dbReference type="Proteomes" id="UP000536275">
    <property type="component" value="Unassembled WGS sequence"/>
</dbReference>
<feature type="compositionally biased region" description="Polar residues" evidence="3">
    <location>
        <begin position="115"/>
        <end position="124"/>
    </location>
</feature>
<comment type="function">
    <text evidence="2">Regulator of type 1 phosphatases which maintains protein phosphatase activity under strict control.</text>
</comment>
<organism evidence="4 5">
    <name type="scientific">Candida albicans</name>
    <name type="common">Yeast</name>
    <dbReference type="NCBI Taxonomy" id="5476"/>
    <lineage>
        <taxon>Eukaryota</taxon>
        <taxon>Fungi</taxon>
        <taxon>Dikarya</taxon>
        <taxon>Ascomycota</taxon>
        <taxon>Saccharomycotina</taxon>
        <taxon>Pichiomycetes</taxon>
        <taxon>Debaryomycetaceae</taxon>
        <taxon>Candida/Lodderomyces clade</taxon>
        <taxon>Candida</taxon>
    </lineage>
</organism>
<name>A0A8H6BZ80_CANAX</name>
<dbReference type="PANTHER" id="PTHR20835:SF0">
    <property type="entry name" value="E3 UBIQUITIN-PROTEIN LIGASE PPP1R11"/>
    <property type="match status" value="1"/>
</dbReference>
<feature type="compositionally biased region" description="Basic and acidic residues" evidence="3">
    <location>
        <begin position="27"/>
        <end position="37"/>
    </location>
</feature>
<sequence>MSQQRENQRGIVSQTTTTTASPILKLRAQERQARDVSWDANVVDNEHLNKKKTKICCIFHPSDRNCDEEDSSSSSDSSSDSSDNEEDDKNTKIAPKSNNNKKKSKPNAYEVQPHYKNQSKVPGK</sequence>
<comment type="similarity">
    <text evidence="1 2">Belongs to the YPI1 family.</text>
</comment>
<comment type="subcellular location">
    <subcellularLocation>
        <location evidence="2">Nucleus</location>
    </subcellularLocation>
</comment>
<dbReference type="PANTHER" id="PTHR20835">
    <property type="entry name" value="E3 UBIQUITIN-PROTEIN LIGASE PPP1R11-RELATED"/>
    <property type="match status" value="1"/>
</dbReference>
<evidence type="ECO:0000256" key="3">
    <source>
        <dbReference type="SAM" id="MobiDB-lite"/>
    </source>
</evidence>
<feature type="compositionally biased region" description="Low complexity" evidence="3">
    <location>
        <begin position="72"/>
        <end position="81"/>
    </location>
</feature>
<dbReference type="AlphaFoldDB" id="A0A8H6BZ80"/>
<dbReference type="Pfam" id="PF07491">
    <property type="entry name" value="PPI_Ypi1"/>
    <property type="match status" value="1"/>
</dbReference>
<accession>A0A8H6BZ80</accession>
<evidence type="ECO:0000313" key="4">
    <source>
        <dbReference type="EMBL" id="KAF6069603.1"/>
    </source>
</evidence>
<dbReference type="InterPro" id="IPR011107">
    <property type="entry name" value="PPI_Ypi1"/>
</dbReference>
<keyword evidence="2" id="KW-0539">Nucleus</keyword>
<dbReference type="GO" id="GO:0004865">
    <property type="term" value="F:protein serine/threonine phosphatase inhibitor activity"/>
    <property type="evidence" value="ECO:0007669"/>
    <property type="project" value="UniProtKB-UniRule"/>
</dbReference>
<evidence type="ECO:0000256" key="1">
    <source>
        <dbReference type="ARBA" id="ARBA00005605"/>
    </source>
</evidence>
<feature type="region of interest" description="Disordered" evidence="3">
    <location>
        <begin position="1"/>
        <end position="38"/>
    </location>
</feature>
<proteinExistence type="inferred from homology"/>
<dbReference type="GO" id="GO:0008157">
    <property type="term" value="F:protein phosphatase 1 binding"/>
    <property type="evidence" value="ECO:0007669"/>
    <property type="project" value="TreeGrafter"/>
</dbReference>
<comment type="caution">
    <text evidence="4">The sequence shown here is derived from an EMBL/GenBank/DDBJ whole genome shotgun (WGS) entry which is preliminary data.</text>
</comment>